<dbReference type="Gene3D" id="1.10.260.40">
    <property type="entry name" value="lambda repressor-like DNA-binding domains"/>
    <property type="match status" value="1"/>
</dbReference>
<dbReference type="NCBIfam" id="TIGR03070">
    <property type="entry name" value="couple_hipB"/>
    <property type="match status" value="1"/>
</dbReference>
<dbReference type="AlphaFoldDB" id="A0A239PWE9"/>
<sequence>MIDAPEDVGAMIRAARKARSLTQRELSEAAGVGLRFVIDVERGKQTSQIGKVLHLLRVLGVQLSAHHEYTDRNPVGSKNCK</sequence>
<dbReference type="SMART" id="SM00530">
    <property type="entry name" value="HTH_XRE"/>
    <property type="match status" value="1"/>
</dbReference>
<evidence type="ECO:0000313" key="3">
    <source>
        <dbReference type="Proteomes" id="UP000198346"/>
    </source>
</evidence>
<dbReference type="CDD" id="cd00093">
    <property type="entry name" value="HTH_XRE"/>
    <property type="match status" value="1"/>
</dbReference>
<gene>
    <name evidence="2" type="ORF">SAMN06297382_2286</name>
</gene>
<dbReference type="InterPro" id="IPR010982">
    <property type="entry name" value="Lambda_DNA-bd_dom_sf"/>
</dbReference>
<name>A0A239PWE9_9PROT</name>
<evidence type="ECO:0000259" key="1">
    <source>
        <dbReference type="PROSITE" id="PS50943"/>
    </source>
</evidence>
<accession>A0A239PWE9</accession>
<dbReference type="SUPFAM" id="SSF47413">
    <property type="entry name" value="lambda repressor-like DNA-binding domains"/>
    <property type="match status" value="1"/>
</dbReference>
<organism evidence="2 3">
    <name type="scientific">Amphiplicatus metriothermophilus</name>
    <dbReference type="NCBI Taxonomy" id="1519374"/>
    <lineage>
        <taxon>Bacteria</taxon>
        <taxon>Pseudomonadati</taxon>
        <taxon>Pseudomonadota</taxon>
        <taxon>Alphaproteobacteria</taxon>
        <taxon>Parvularculales</taxon>
        <taxon>Parvularculaceae</taxon>
        <taxon>Amphiplicatus</taxon>
    </lineage>
</organism>
<proteinExistence type="predicted"/>
<dbReference type="EMBL" id="FZQA01000005">
    <property type="protein sequence ID" value="SNT74639.1"/>
    <property type="molecule type" value="Genomic_DNA"/>
</dbReference>
<protein>
    <submittedName>
        <fullName evidence="2">Transcriptional regulator, y4mF family</fullName>
    </submittedName>
</protein>
<feature type="domain" description="HTH cro/C1-type" evidence="1">
    <location>
        <begin position="12"/>
        <end position="66"/>
    </location>
</feature>
<keyword evidence="3" id="KW-1185">Reference proteome</keyword>
<dbReference type="Proteomes" id="UP000198346">
    <property type="component" value="Unassembled WGS sequence"/>
</dbReference>
<dbReference type="Pfam" id="PF01381">
    <property type="entry name" value="HTH_3"/>
    <property type="match status" value="1"/>
</dbReference>
<reference evidence="2 3" key="1">
    <citation type="submission" date="2017-07" db="EMBL/GenBank/DDBJ databases">
        <authorList>
            <person name="Sun Z.S."/>
            <person name="Albrecht U."/>
            <person name="Echele G."/>
            <person name="Lee C.C."/>
        </authorList>
    </citation>
    <scope>NUCLEOTIDE SEQUENCE [LARGE SCALE GENOMIC DNA]</scope>
    <source>
        <strain evidence="2 3">CGMCC 1.12710</strain>
    </source>
</reference>
<dbReference type="GO" id="GO:0003677">
    <property type="term" value="F:DNA binding"/>
    <property type="evidence" value="ECO:0007669"/>
    <property type="project" value="InterPro"/>
</dbReference>
<dbReference type="PROSITE" id="PS50943">
    <property type="entry name" value="HTH_CROC1"/>
    <property type="match status" value="1"/>
</dbReference>
<dbReference type="InterPro" id="IPR001387">
    <property type="entry name" value="Cro/C1-type_HTH"/>
</dbReference>
<dbReference type="InterPro" id="IPR017507">
    <property type="entry name" value="Tscrpt_reg_HipB-like"/>
</dbReference>
<evidence type="ECO:0000313" key="2">
    <source>
        <dbReference type="EMBL" id="SNT74639.1"/>
    </source>
</evidence>
<dbReference type="OrthoDB" id="7361823at2"/>